<dbReference type="SUPFAM" id="SSF51261">
    <property type="entry name" value="Duplicated hybrid motif"/>
    <property type="match status" value="1"/>
</dbReference>
<dbReference type="EMBL" id="FNPX01000009">
    <property type="protein sequence ID" value="SDZ28209.1"/>
    <property type="molecule type" value="Genomic_DNA"/>
</dbReference>
<dbReference type="InterPro" id="IPR045974">
    <property type="entry name" value="DUF5930"/>
</dbReference>
<evidence type="ECO:0000256" key="2">
    <source>
        <dbReference type="SAM" id="Phobius"/>
    </source>
</evidence>
<dbReference type="Pfam" id="PF19353">
    <property type="entry name" value="DUF5930"/>
    <property type="match status" value="1"/>
</dbReference>
<evidence type="ECO:0000313" key="6">
    <source>
        <dbReference type="Proteomes" id="UP000198914"/>
    </source>
</evidence>
<evidence type="ECO:0000313" key="5">
    <source>
        <dbReference type="EMBL" id="SDZ28209.1"/>
    </source>
</evidence>
<dbReference type="InterPro" id="IPR011055">
    <property type="entry name" value="Dup_hybrid_motif"/>
</dbReference>
<dbReference type="Pfam" id="PF01551">
    <property type="entry name" value="Peptidase_M23"/>
    <property type="match status" value="1"/>
</dbReference>
<keyword evidence="6" id="KW-1185">Reference proteome</keyword>
<feature type="domain" description="M23ase beta-sheet core" evidence="3">
    <location>
        <begin position="350"/>
        <end position="445"/>
    </location>
</feature>
<accession>A0A1H3RTK2</accession>
<feature type="transmembrane region" description="Helical" evidence="2">
    <location>
        <begin position="55"/>
        <end position="80"/>
    </location>
</feature>
<proteinExistence type="predicted"/>
<dbReference type="AlphaFoldDB" id="A0A1H3RTK2"/>
<keyword evidence="2" id="KW-1133">Transmembrane helix</keyword>
<dbReference type="InterPro" id="IPR016047">
    <property type="entry name" value="M23ase_b-sheet_dom"/>
</dbReference>
<dbReference type="CDD" id="cd12797">
    <property type="entry name" value="M23_peptidase"/>
    <property type="match status" value="1"/>
</dbReference>
<protein>
    <submittedName>
        <fullName evidence="5">Peptidase family M23</fullName>
    </submittedName>
</protein>
<dbReference type="STRING" id="1244108.SAMN05444004_10990"/>
<feature type="domain" description="DUF5930" evidence="4">
    <location>
        <begin position="16"/>
        <end position="339"/>
    </location>
</feature>
<keyword evidence="2" id="KW-0472">Membrane</keyword>
<sequence length="456" mass="49746">MRVAGPSLTDGGWFVNQRLSDKLNARLERHLPEQRLFLKSEEGTRFVRMRPVTQAGVLVGGALLVGWTVVVTSFFLIGAITSGSNRDQAARAQIAYESRLAVLSQERDTRAEEAEQALDRFYSALEEVSKMQGTVLSSEQRVRELETGIEVIQRTLRRTVAERNAARDEAETLLARLENAPEAAARAERLAADNAATSEALTEALDATALERDEAVIVASSADAEIARMEAMAAVVADRNDRIFQRLETALETSLSPLERVFARAGISSDALLSTVRSGYNGQGGPLEPVVVSTRSGNELPDQDTPRANRILDKLEDVDMYRLAAESLPLAHPVSAPHRRTSGFGPRWGRMHSGMDFAAGRGTPILATAEGTVIHAGWQSGYGKLVKIRHPLGFETRYAHLNSIDVRQGQRVSRGQNIGGMGTTGRSTGVHLHYEIRRNGEALNPVTFINAGQDVF</sequence>
<feature type="coiled-coil region" evidence="1">
    <location>
        <begin position="111"/>
        <end position="180"/>
    </location>
</feature>
<dbReference type="Gene3D" id="2.70.70.10">
    <property type="entry name" value="Glucose Permease (Domain IIA)"/>
    <property type="match status" value="1"/>
</dbReference>
<dbReference type="GO" id="GO:0004222">
    <property type="term" value="F:metalloendopeptidase activity"/>
    <property type="evidence" value="ECO:0007669"/>
    <property type="project" value="TreeGrafter"/>
</dbReference>
<dbReference type="Proteomes" id="UP000198914">
    <property type="component" value="Unassembled WGS sequence"/>
</dbReference>
<keyword evidence="2" id="KW-0812">Transmembrane</keyword>
<reference evidence="6" key="1">
    <citation type="submission" date="2016-10" db="EMBL/GenBank/DDBJ databases">
        <authorList>
            <person name="Varghese N."/>
            <person name="Submissions S."/>
        </authorList>
    </citation>
    <scope>NUCLEOTIDE SEQUENCE [LARGE SCALE GENOMIC DNA]</scope>
    <source>
        <strain evidence="6">DSM 100420</strain>
    </source>
</reference>
<evidence type="ECO:0000259" key="4">
    <source>
        <dbReference type="Pfam" id="PF19353"/>
    </source>
</evidence>
<dbReference type="InterPro" id="IPR050570">
    <property type="entry name" value="Cell_wall_metabolism_enzyme"/>
</dbReference>
<evidence type="ECO:0000259" key="3">
    <source>
        <dbReference type="Pfam" id="PF01551"/>
    </source>
</evidence>
<organism evidence="5 6">
    <name type="scientific">Jannaschia faecimaris</name>
    <dbReference type="NCBI Taxonomy" id="1244108"/>
    <lineage>
        <taxon>Bacteria</taxon>
        <taxon>Pseudomonadati</taxon>
        <taxon>Pseudomonadota</taxon>
        <taxon>Alphaproteobacteria</taxon>
        <taxon>Rhodobacterales</taxon>
        <taxon>Roseobacteraceae</taxon>
        <taxon>Jannaschia</taxon>
    </lineage>
</organism>
<keyword evidence="1" id="KW-0175">Coiled coil</keyword>
<dbReference type="PANTHER" id="PTHR21666:SF270">
    <property type="entry name" value="MUREIN HYDROLASE ACTIVATOR ENVC"/>
    <property type="match status" value="1"/>
</dbReference>
<gene>
    <name evidence="5" type="ORF">SAMN05444004_10990</name>
</gene>
<dbReference type="PANTHER" id="PTHR21666">
    <property type="entry name" value="PEPTIDASE-RELATED"/>
    <property type="match status" value="1"/>
</dbReference>
<evidence type="ECO:0000256" key="1">
    <source>
        <dbReference type="SAM" id="Coils"/>
    </source>
</evidence>
<name>A0A1H3RTK2_9RHOB</name>